<dbReference type="PANTHER" id="PTHR11091">
    <property type="entry name" value="OXIDOREDUCTASE-RELATED"/>
    <property type="match status" value="1"/>
</dbReference>
<dbReference type="Proteomes" id="UP000199071">
    <property type="component" value="Unassembled WGS sequence"/>
</dbReference>
<dbReference type="Gene3D" id="1.10.1530.10">
    <property type="match status" value="1"/>
</dbReference>
<dbReference type="PANTHER" id="PTHR11091:SF0">
    <property type="entry name" value="MALATE DEHYDROGENASE"/>
    <property type="match status" value="1"/>
</dbReference>
<evidence type="ECO:0000313" key="4">
    <source>
        <dbReference type="Proteomes" id="UP000199071"/>
    </source>
</evidence>
<accession>A0A1G6CAA5</accession>
<dbReference type="InterPro" id="IPR003767">
    <property type="entry name" value="Malate/L-lactate_DH-like"/>
</dbReference>
<evidence type="ECO:0000256" key="1">
    <source>
        <dbReference type="ARBA" id="ARBA00006056"/>
    </source>
</evidence>
<keyword evidence="4" id="KW-1185">Reference proteome</keyword>
<reference evidence="3 4" key="1">
    <citation type="submission" date="2016-10" db="EMBL/GenBank/DDBJ databases">
        <authorList>
            <person name="de Groot N.N."/>
        </authorList>
    </citation>
    <scope>NUCLEOTIDE SEQUENCE [LARGE SCALE GENOMIC DNA]</scope>
    <source>
        <strain evidence="3 4">ATCC 35022</strain>
    </source>
</reference>
<dbReference type="STRING" id="665467.SAMN02982931_02256"/>
<dbReference type="Pfam" id="PF02615">
    <property type="entry name" value="Ldh_2"/>
    <property type="match status" value="1"/>
</dbReference>
<organism evidence="3 4">
    <name type="scientific">Bauldia litoralis</name>
    <dbReference type="NCBI Taxonomy" id="665467"/>
    <lineage>
        <taxon>Bacteria</taxon>
        <taxon>Pseudomonadati</taxon>
        <taxon>Pseudomonadota</taxon>
        <taxon>Alphaproteobacteria</taxon>
        <taxon>Hyphomicrobiales</taxon>
        <taxon>Kaistiaceae</taxon>
        <taxon>Bauldia</taxon>
    </lineage>
</organism>
<dbReference type="AlphaFoldDB" id="A0A1G6CAA5"/>
<sequence>MAIEDIEGKLGTAEDLTRYVRDLIAAAGADAPSAEATARAVVDASSRGVDTHGVRLVPWYLEMVEGGRVNTRPNLTFTQKAAAVGHVDSDDGFGHRASFRAIEEGCAMAATSGIAAVTVGRSTHHGATGVYTLAAARNGFAALGMTHADPAVVPHGGTKAFFGTNPISFAVPAPNGEPVLLDMATSSIPFNRVLLRRATGTALPPEIAVDAGGDFTTDPHATVALKSLGGGTFGYKGAGLAAMVDILCSAFTGMGHGATFAPFNGPDYSKPIPIGHFFLVLNPATFQALSLFDARIAAFLDDLRNAPAHPGQRIMAPGDPEHEEAIRRRERGVPIDRVTWKALAVAAKKYGVAPPRVTDTADVSDNRETAAG</sequence>
<dbReference type="OrthoDB" id="9811519at2"/>
<dbReference type="Gene3D" id="3.30.1370.60">
    <property type="entry name" value="Hypothetical oxidoreductase yiak, domain 2"/>
    <property type="match status" value="1"/>
</dbReference>
<keyword evidence="2" id="KW-0560">Oxidoreductase</keyword>
<dbReference type="SUPFAM" id="SSF89733">
    <property type="entry name" value="L-sulfolactate dehydrogenase-like"/>
    <property type="match status" value="1"/>
</dbReference>
<comment type="similarity">
    <text evidence="1">Belongs to the LDH2/MDH2 oxidoreductase family.</text>
</comment>
<protein>
    <submittedName>
        <fullName evidence="3">Malate/lactate/ureidoglycolate dehydrogenase, LDH2 family</fullName>
    </submittedName>
</protein>
<dbReference type="InterPro" id="IPR043143">
    <property type="entry name" value="Mal/L-sulf/L-lact_DH-like_NADP"/>
</dbReference>
<dbReference type="RefSeq" id="WP_090876528.1">
    <property type="nucleotide sequence ID" value="NZ_FMXQ01000004.1"/>
</dbReference>
<evidence type="ECO:0000256" key="2">
    <source>
        <dbReference type="ARBA" id="ARBA00023002"/>
    </source>
</evidence>
<dbReference type="GO" id="GO:0016491">
    <property type="term" value="F:oxidoreductase activity"/>
    <property type="evidence" value="ECO:0007669"/>
    <property type="project" value="UniProtKB-KW"/>
</dbReference>
<proteinExistence type="inferred from homology"/>
<evidence type="ECO:0000313" key="3">
    <source>
        <dbReference type="EMBL" id="SDB29837.1"/>
    </source>
</evidence>
<dbReference type="EMBL" id="FMXQ01000004">
    <property type="protein sequence ID" value="SDB29837.1"/>
    <property type="molecule type" value="Genomic_DNA"/>
</dbReference>
<dbReference type="InterPro" id="IPR036111">
    <property type="entry name" value="Mal/L-sulfo/L-lacto_DH-like_sf"/>
</dbReference>
<dbReference type="InterPro" id="IPR043144">
    <property type="entry name" value="Mal/L-sulf/L-lact_DH-like_ah"/>
</dbReference>
<name>A0A1G6CAA5_9HYPH</name>
<gene>
    <name evidence="3" type="ORF">SAMN02982931_02256</name>
</gene>